<dbReference type="Gene3D" id="3.40.50.1110">
    <property type="entry name" value="SGNH hydrolase"/>
    <property type="match status" value="1"/>
</dbReference>
<organism evidence="2 3">
    <name type="scientific">Didymodactylos carnosus</name>
    <dbReference type="NCBI Taxonomy" id="1234261"/>
    <lineage>
        <taxon>Eukaryota</taxon>
        <taxon>Metazoa</taxon>
        <taxon>Spiralia</taxon>
        <taxon>Gnathifera</taxon>
        <taxon>Rotifera</taxon>
        <taxon>Eurotatoria</taxon>
        <taxon>Bdelloidea</taxon>
        <taxon>Philodinida</taxon>
        <taxon>Philodinidae</taxon>
        <taxon>Didymodactylos</taxon>
    </lineage>
</organism>
<dbReference type="AlphaFoldDB" id="A0A8S2XZB8"/>
<name>A0A8S2XZB8_9BILA</name>
<gene>
    <name evidence="2" type="ORF">SRO942_LOCUS45836</name>
</gene>
<dbReference type="SUPFAM" id="SSF52266">
    <property type="entry name" value="SGNH hydrolase"/>
    <property type="match status" value="1"/>
</dbReference>
<proteinExistence type="predicted"/>
<dbReference type="Proteomes" id="UP000681722">
    <property type="component" value="Unassembled WGS sequence"/>
</dbReference>
<reference evidence="2" key="1">
    <citation type="submission" date="2021-02" db="EMBL/GenBank/DDBJ databases">
        <authorList>
            <person name="Nowell W R."/>
        </authorList>
    </citation>
    <scope>NUCLEOTIDE SEQUENCE</scope>
</reference>
<evidence type="ECO:0000313" key="3">
    <source>
        <dbReference type="Proteomes" id="UP000681722"/>
    </source>
</evidence>
<dbReference type="CDD" id="cd00229">
    <property type="entry name" value="SGNH_hydrolase"/>
    <property type="match status" value="1"/>
</dbReference>
<sequence length="265" mass="29096">MSDNLIQPLTCLKLTDPKTLDSKHRARGRRGRRLSRKLPSKIGRLVLNEKMMPNPASNSTTEHVRSAPMSRSTQTAKQRDLQIAAASTIQPIAPSGAPAALLVGDSIVARARYLFSCKSSRRLKIDAVGGRKLSGLKRMLLEKAIDVARFGRIIICLGTNDLLERSAMAMIAIVEEIVILLRSANTMIVILFCEIGPRRFRGNHKFPPDDDHTLERILAYNSLLANVCGCGVVKLSYTLSDSIDGLHPGPIGLSTVVRILKAYFD</sequence>
<comment type="caution">
    <text evidence="2">The sequence shown here is derived from an EMBL/GenBank/DDBJ whole genome shotgun (WGS) entry which is preliminary data.</text>
</comment>
<feature type="region of interest" description="Disordered" evidence="1">
    <location>
        <begin position="51"/>
        <end position="76"/>
    </location>
</feature>
<dbReference type="EMBL" id="CAJOBC010110089">
    <property type="protein sequence ID" value="CAF4522516.1"/>
    <property type="molecule type" value="Genomic_DNA"/>
</dbReference>
<evidence type="ECO:0000256" key="1">
    <source>
        <dbReference type="SAM" id="MobiDB-lite"/>
    </source>
</evidence>
<protein>
    <submittedName>
        <fullName evidence="2">Uncharacterized protein</fullName>
    </submittedName>
</protein>
<accession>A0A8S2XZB8</accession>
<evidence type="ECO:0000313" key="2">
    <source>
        <dbReference type="EMBL" id="CAF4522516.1"/>
    </source>
</evidence>
<dbReference type="InterPro" id="IPR036514">
    <property type="entry name" value="SGNH_hydro_sf"/>
</dbReference>